<dbReference type="GO" id="GO:0005737">
    <property type="term" value="C:cytoplasm"/>
    <property type="evidence" value="ECO:0007669"/>
    <property type="project" value="UniProtKB-SubCell"/>
</dbReference>
<dbReference type="InterPro" id="IPR029071">
    <property type="entry name" value="Ubiquitin-like_domsf"/>
</dbReference>
<evidence type="ECO:0000259" key="5">
    <source>
        <dbReference type="PROSITE" id="PS50033"/>
    </source>
</evidence>
<dbReference type="PANTHER" id="PTHR46340">
    <property type="entry name" value="UBX DOMAIN-CONTAINING PROTEIN 1"/>
    <property type="match status" value="1"/>
</dbReference>
<feature type="domain" description="UBX" evidence="5">
    <location>
        <begin position="231"/>
        <end position="293"/>
    </location>
</feature>
<keyword evidence="3" id="KW-0862">Zinc</keyword>
<dbReference type="GO" id="GO:0036435">
    <property type="term" value="F:K48-linked polyubiquitin modification-dependent protein binding"/>
    <property type="evidence" value="ECO:0007669"/>
    <property type="project" value="TreeGrafter"/>
</dbReference>
<proteinExistence type="predicted"/>
<evidence type="ECO:0000313" key="7">
    <source>
        <dbReference type="EMBL" id="KAF2673435.1"/>
    </source>
</evidence>
<feature type="region of interest" description="Disordered" evidence="4">
    <location>
        <begin position="113"/>
        <end position="167"/>
    </location>
</feature>
<dbReference type="GO" id="GO:0005634">
    <property type="term" value="C:nucleus"/>
    <property type="evidence" value="ECO:0007669"/>
    <property type="project" value="TreeGrafter"/>
</dbReference>
<keyword evidence="2" id="KW-0963">Cytoplasm</keyword>
<dbReference type="PROSITE" id="PS00028">
    <property type="entry name" value="ZINC_FINGER_C2H2_1"/>
    <property type="match status" value="1"/>
</dbReference>
<evidence type="ECO:0000256" key="3">
    <source>
        <dbReference type="PROSITE-ProRule" id="PRU00042"/>
    </source>
</evidence>
<dbReference type="GO" id="GO:0032435">
    <property type="term" value="P:negative regulation of proteasomal ubiquitin-dependent protein catabolic process"/>
    <property type="evidence" value="ECO:0007669"/>
    <property type="project" value="TreeGrafter"/>
</dbReference>
<comment type="subcellular location">
    <subcellularLocation>
        <location evidence="1">Cytoplasm</location>
    </subcellularLocation>
</comment>
<name>A0A6A6UMD1_9PEZI</name>
<evidence type="ECO:0008006" key="9">
    <source>
        <dbReference type="Google" id="ProtNLM"/>
    </source>
</evidence>
<dbReference type="Gene3D" id="3.10.20.90">
    <property type="entry name" value="Phosphatidylinositol 3-kinase Catalytic Subunit, Chain A, domain 1"/>
    <property type="match status" value="1"/>
</dbReference>
<reference evidence="7" key="1">
    <citation type="journal article" date="2020" name="Stud. Mycol.">
        <title>101 Dothideomycetes genomes: a test case for predicting lifestyles and emergence of pathogens.</title>
        <authorList>
            <person name="Haridas S."/>
            <person name="Albert R."/>
            <person name="Binder M."/>
            <person name="Bloem J."/>
            <person name="Labutti K."/>
            <person name="Salamov A."/>
            <person name="Andreopoulos B."/>
            <person name="Baker S."/>
            <person name="Barry K."/>
            <person name="Bills G."/>
            <person name="Bluhm B."/>
            <person name="Cannon C."/>
            <person name="Castanera R."/>
            <person name="Culley D."/>
            <person name="Daum C."/>
            <person name="Ezra D."/>
            <person name="Gonzalez J."/>
            <person name="Henrissat B."/>
            <person name="Kuo A."/>
            <person name="Liang C."/>
            <person name="Lipzen A."/>
            <person name="Lutzoni F."/>
            <person name="Magnuson J."/>
            <person name="Mondo S."/>
            <person name="Nolan M."/>
            <person name="Ohm R."/>
            <person name="Pangilinan J."/>
            <person name="Park H.-J."/>
            <person name="Ramirez L."/>
            <person name="Alfaro M."/>
            <person name="Sun H."/>
            <person name="Tritt A."/>
            <person name="Yoshinaga Y."/>
            <person name="Zwiers L.-H."/>
            <person name="Turgeon B."/>
            <person name="Goodwin S."/>
            <person name="Spatafora J."/>
            <person name="Crous P."/>
            <person name="Grigoriev I."/>
        </authorList>
    </citation>
    <scope>NUCLEOTIDE SEQUENCE</scope>
    <source>
        <strain evidence="7">CBS 115976</strain>
    </source>
</reference>
<evidence type="ECO:0000256" key="1">
    <source>
        <dbReference type="ARBA" id="ARBA00004496"/>
    </source>
</evidence>
<evidence type="ECO:0000256" key="4">
    <source>
        <dbReference type="SAM" id="MobiDB-lite"/>
    </source>
</evidence>
<sequence>MSRITILTLSAIVNNAIDYLEKNADKSIEDLKAESTASDAPAISATPLEGAGLTASSWMCNECGKKFRTTTEMQFHANKSGHTDMAESIEEIAPLTPEEKAAKLAALKEKLAAKRATNADQDKEDRKKNEQIRLKATKESQDIREKLQNDERIKEAAKKRQEKKADEAARKKILMQIEADKAERRAKAAKEKAAREGKVLEEKEEVKAAPVVSNKPKGEYTEARLRLQTTGGNVMKTFPAEATLFEVAYALKEESGVEVTSFSTTFPRKTFDNTDFGMTLKEAGFVPSAALVVK</sequence>
<dbReference type="PANTHER" id="PTHR46340:SF1">
    <property type="entry name" value="UBX DOMAIN-CONTAINING PROTEIN 1"/>
    <property type="match status" value="1"/>
</dbReference>
<keyword evidence="3" id="KW-0479">Metal-binding</keyword>
<evidence type="ECO:0000313" key="8">
    <source>
        <dbReference type="Proteomes" id="UP000799302"/>
    </source>
</evidence>
<dbReference type="InterPro" id="IPR001012">
    <property type="entry name" value="UBX_dom"/>
</dbReference>
<dbReference type="GO" id="GO:0008270">
    <property type="term" value="F:zinc ion binding"/>
    <property type="evidence" value="ECO:0007669"/>
    <property type="project" value="UniProtKB-KW"/>
</dbReference>
<dbReference type="Pfam" id="PF00789">
    <property type="entry name" value="UBX"/>
    <property type="match status" value="1"/>
</dbReference>
<dbReference type="PROSITE" id="PS50157">
    <property type="entry name" value="ZINC_FINGER_C2H2_2"/>
    <property type="match status" value="1"/>
</dbReference>
<keyword evidence="3" id="KW-0863">Zinc-finger</keyword>
<protein>
    <recommendedName>
        <fullName evidence="9">C2H2-type domain-containing protein</fullName>
    </recommendedName>
</protein>
<gene>
    <name evidence="7" type="ORF">BT63DRAFT_421587</name>
</gene>
<evidence type="ECO:0000256" key="2">
    <source>
        <dbReference type="ARBA" id="ARBA00022490"/>
    </source>
</evidence>
<dbReference type="AlphaFoldDB" id="A0A6A6UMD1"/>
<dbReference type="OrthoDB" id="10254930at2759"/>
<organism evidence="7 8">
    <name type="scientific">Microthyrium microscopicum</name>
    <dbReference type="NCBI Taxonomy" id="703497"/>
    <lineage>
        <taxon>Eukaryota</taxon>
        <taxon>Fungi</taxon>
        <taxon>Dikarya</taxon>
        <taxon>Ascomycota</taxon>
        <taxon>Pezizomycotina</taxon>
        <taxon>Dothideomycetes</taxon>
        <taxon>Dothideomycetes incertae sedis</taxon>
        <taxon>Microthyriales</taxon>
        <taxon>Microthyriaceae</taxon>
        <taxon>Microthyrium</taxon>
    </lineage>
</organism>
<accession>A0A6A6UMD1</accession>
<dbReference type="GO" id="GO:0031397">
    <property type="term" value="P:negative regulation of protein ubiquitination"/>
    <property type="evidence" value="ECO:0007669"/>
    <property type="project" value="TreeGrafter"/>
</dbReference>
<feature type="compositionally biased region" description="Basic and acidic residues" evidence="4">
    <location>
        <begin position="120"/>
        <end position="167"/>
    </location>
</feature>
<dbReference type="EMBL" id="MU004231">
    <property type="protein sequence ID" value="KAF2673435.1"/>
    <property type="molecule type" value="Genomic_DNA"/>
</dbReference>
<dbReference type="PROSITE" id="PS50033">
    <property type="entry name" value="UBX"/>
    <property type="match status" value="1"/>
</dbReference>
<dbReference type="GO" id="GO:1903094">
    <property type="term" value="P:negative regulation of protein K48-linked deubiquitination"/>
    <property type="evidence" value="ECO:0007669"/>
    <property type="project" value="TreeGrafter"/>
</dbReference>
<keyword evidence="8" id="KW-1185">Reference proteome</keyword>
<feature type="domain" description="C2H2-type" evidence="6">
    <location>
        <begin position="58"/>
        <end position="87"/>
    </location>
</feature>
<dbReference type="SUPFAM" id="SSF54236">
    <property type="entry name" value="Ubiquitin-like"/>
    <property type="match status" value="1"/>
</dbReference>
<evidence type="ECO:0000259" key="6">
    <source>
        <dbReference type="PROSITE" id="PS50157"/>
    </source>
</evidence>
<dbReference type="InterPro" id="IPR013087">
    <property type="entry name" value="Znf_C2H2_type"/>
</dbReference>
<dbReference type="Proteomes" id="UP000799302">
    <property type="component" value="Unassembled WGS sequence"/>
</dbReference>
<dbReference type="SMART" id="SM00166">
    <property type="entry name" value="UBX"/>
    <property type="match status" value="1"/>
</dbReference>